<proteinExistence type="predicted"/>
<keyword evidence="2" id="KW-1185">Reference proteome</keyword>
<gene>
    <name evidence="1" type="ORF">CYNAS_LOCUS5980</name>
</gene>
<protein>
    <submittedName>
        <fullName evidence="1">Uncharacterized protein</fullName>
    </submittedName>
</protein>
<organism evidence="1 2">
    <name type="scientific">Cylicocyclus nassatus</name>
    <name type="common">Nematode worm</name>
    <dbReference type="NCBI Taxonomy" id="53992"/>
    <lineage>
        <taxon>Eukaryota</taxon>
        <taxon>Metazoa</taxon>
        <taxon>Ecdysozoa</taxon>
        <taxon>Nematoda</taxon>
        <taxon>Chromadorea</taxon>
        <taxon>Rhabditida</taxon>
        <taxon>Rhabditina</taxon>
        <taxon>Rhabditomorpha</taxon>
        <taxon>Strongyloidea</taxon>
        <taxon>Strongylidae</taxon>
        <taxon>Cylicocyclus</taxon>
    </lineage>
</organism>
<name>A0AA36GKZ6_CYLNA</name>
<reference evidence="1" key="1">
    <citation type="submission" date="2023-07" db="EMBL/GenBank/DDBJ databases">
        <authorList>
            <consortium name="CYATHOMIX"/>
        </authorList>
    </citation>
    <scope>NUCLEOTIDE SEQUENCE</scope>
    <source>
        <strain evidence="1">N/A</strain>
    </source>
</reference>
<comment type="caution">
    <text evidence="1">The sequence shown here is derived from an EMBL/GenBank/DDBJ whole genome shotgun (WGS) entry which is preliminary data.</text>
</comment>
<evidence type="ECO:0000313" key="2">
    <source>
        <dbReference type="Proteomes" id="UP001176961"/>
    </source>
</evidence>
<evidence type="ECO:0000313" key="1">
    <source>
        <dbReference type="EMBL" id="CAJ0593997.1"/>
    </source>
</evidence>
<dbReference type="EMBL" id="CATQJL010000112">
    <property type="protein sequence ID" value="CAJ0593997.1"/>
    <property type="molecule type" value="Genomic_DNA"/>
</dbReference>
<sequence>MGGARPLCEGARGILEREGWCGGGARKRPLQVPLSQSPEELFAKVENNTNIARIRPEYSCSVEASLKRRIADLEEQDNVIYFLFNGSRILQHLLTNIGIRHLKYYLATKDAYGCTAVVNRTEPYSNYIACLFV</sequence>
<dbReference type="AlphaFoldDB" id="A0AA36GKZ6"/>
<dbReference type="Proteomes" id="UP001176961">
    <property type="component" value="Unassembled WGS sequence"/>
</dbReference>
<accession>A0AA36GKZ6</accession>